<keyword evidence="1" id="KW-1185">Reference proteome</keyword>
<dbReference type="AlphaFoldDB" id="A0A6P8T844"/>
<evidence type="ECO:0000313" key="2">
    <source>
        <dbReference type="RefSeq" id="XP_034059943.1"/>
    </source>
</evidence>
<dbReference type="KEGG" id="gacu:117538395"/>
<dbReference type="CDD" id="cd00229">
    <property type="entry name" value="SGNH_hydrolase"/>
    <property type="match status" value="1"/>
</dbReference>
<dbReference type="InterPro" id="IPR036514">
    <property type="entry name" value="SGNH_hydro_sf"/>
</dbReference>
<dbReference type="RefSeq" id="XP_034059943.1">
    <property type="nucleotide sequence ID" value="XM_034204052.1"/>
</dbReference>
<proteinExistence type="predicted"/>
<name>A0A6P8T844_GYMAC</name>
<protein>
    <submittedName>
        <fullName evidence="2">Uncharacterized protein LOC117538395</fullName>
    </submittedName>
</protein>
<accession>A0A6P8T844</accession>
<dbReference type="GeneID" id="117538395"/>
<gene>
    <name evidence="2" type="primary">LOC117538395</name>
</gene>
<reference evidence="2" key="1">
    <citation type="submission" date="2025-08" db="UniProtKB">
        <authorList>
            <consortium name="RefSeq"/>
        </authorList>
    </citation>
    <scope>IDENTIFICATION</scope>
</reference>
<evidence type="ECO:0000313" key="1">
    <source>
        <dbReference type="Proteomes" id="UP000515161"/>
    </source>
</evidence>
<organism evidence="1 2">
    <name type="scientific">Gymnodraco acuticeps</name>
    <name type="common">Antarctic dragonfish</name>
    <dbReference type="NCBI Taxonomy" id="8218"/>
    <lineage>
        <taxon>Eukaryota</taxon>
        <taxon>Metazoa</taxon>
        <taxon>Chordata</taxon>
        <taxon>Craniata</taxon>
        <taxon>Vertebrata</taxon>
        <taxon>Euteleostomi</taxon>
        <taxon>Actinopterygii</taxon>
        <taxon>Neopterygii</taxon>
        <taxon>Teleostei</taxon>
        <taxon>Neoteleostei</taxon>
        <taxon>Acanthomorphata</taxon>
        <taxon>Eupercaria</taxon>
        <taxon>Perciformes</taxon>
        <taxon>Notothenioidei</taxon>
        <taxon>Bathydraconidae</taxon>
        <taxon>Gymnodraco</taxon>
    </lineage>
</organism>
<dbReference type="InParanoid" id="A0A6P8T844"/>
<dbReference type="Proteomes" id="UP000515161">
    <property type="component" value="Unplaced"/>
</dbReference>
<dbReference type="OrthoDB" id="8957104at2759"/>
<dbReference type="SUPFAM" id="SSF52266">
    <property type="entry name" value="SGNH hydrolase"/>
    <property type="match status" value="1"/>
</dbReference>
<sequence>MLTTDNSLLQKMAEIAGSSSREEILKESGPPAILGQGPNVWIIGSSYVRRGEERARHTMGSNLGLNCRVWWFGKGGLRWRNLLPFFYQSLRGRTVPDVLLIHCGGNDLGNIKGVELVTAMKQDLLSLSDNFSEMKIILSSINERCHWRNANPGKLNKARMWVNREMGKCVSGLGGESVRHPCIKFDCPGIFLRDGVHFTNLGNYMFLSNLKQSLEATI</sequence>
<dbReference type="Gene3D" id="3.40.50.1110">
    <property type="entry name" value="SGNH hydrolase"/>
    <property type="match status" value="1"/>
</dbReference>